<dbReference type="RefSeq" id="WP_183999825.1">
    <property type="nucleotide sequence ID" value="NZ_JACIEH010000003.1"/>
</dbReference>
<gene>
    <name evidence="2" type="ORF">GGR46_004114</name>
</gene>
<feature type="transmembrane region" description="Helical" evidence="1">
    <location>
        <begin position="97"/>
        <end position="115"/>
    </location>
</feature>
<keyword evidence="1" id="KW-1133">Transmembrane helix</keyword>
<keyword evidence="3" id="KW-1185">Reference proteome</keyword>
<accession>A0A7W6JVX7</accession>
<feature type="transmembrane region" description="Helical" evidence="1">
    <location>
        <begin position="135"/>
        <end position="154"/>
    </location>
</feature>
<protein>
    <recommendedName>
        <fullName evidence="4">DUF998 domain-containing protein</fullName>
    </recommendedName>
</protein>
<feature type="transmembrane region" description="Helical" evidence="1">
    <location>
        <begin position="166"/>
        <end position="184"/>
    </location>
</feature>
<evidence type="ECO:0000313" key="2">
    <source>
        <dbReference type="EMBL" id="MBB4100542.1"/>
    </source>
</evidence>
<comment type="caution">
    <text evidence="2">The sequence shown here is derived from an EMBL/GenBank/DDBJ whole genome shotgun (WGS) entry which is preliminary data.</text>
</comment>
<evidence type="ECO:0000313" key="3">
    <source>
        <dbReference type="Proteomes" id="UP000557392"/>
    </source>
</evidence>
<keyword evidence="1" id="KW-0812">Transmembrane</keyword>
<feature type="transmembrane region" description="Helical" evidence="1">
    <location>
        <begin position="59"/>
        <end position="85"/>
    </location>
</feature>
<dbReference type="AlphaFoldDB" id="A0A7W6JVX7"/>
<keyword evidence="1" id="KW-0472">Membrane</keyword>
<feature type="transmembrane region" description="Helical" evidence="1">
    <location>
        <begin position="190"/>
        <end position="207"/>
    </location>
</feature>
<reference evidence="2 3" key="1">
    <citation type="submission" date="2020-08" db="EMBL/GenBank/DDBJ databases">
        <title>Genomic Encyclopedia of Type Strains, Phase IV (KMG-IV): sequencing the most valuable type-strain genomes for metagenomic binning, comparative biology and taxonomic classification.</title>
        <authorList>
            <person name="Goeker M."/>
        </authorList>
    </citation>
    <scope>NUCLEOTIDE SEQUENCE [LARGE SCALE GENOMIC DNA]</scope>
    <source>
        <strain evidence="2 3">DSM 101806</strain>
    </source>
</reference>
<evidence type="ECO:0000256" key="1">
    <source>
        <dbReference type="SAM" id="Phobius"/>
    </source>
</evidence>
<proteinExistence type="predicted"/>
<dbReference type="EMBL" id="JACIEH010000003">
    <property type="protein sequence ID" value="MBB4100542.1"/>
    <property type="molecule type" value="Genomic_DNA"/>
</dbReference>
<organism evidence="2 3">
    <name type="scientific">Sphingomonas kyeonggiensis</name>
    <dbReference type="NCBI Taxonomy" id="1268553"/>
    <lineage>
        <taxon>Bacteria</taxon>
        <taxon>Pseudomonadati</taxon>
        <taxon>Pseudomonadota</taxon>
        <taxon>Alphaproteobacteria</taxon>
        <taxon>Sphingomonadales</taxon>
        <taxon>Sphingomonadaceae</taxon>
        <taxon>Sphingomonas</taxon>
    </lineage>
</organism>
<dbReference type="Proteomes" id="UP000557392">
    <property type="component" value="Unassembled WGS sequence"/>
</dbReference>
<name>A0A7W6JVX7_9SPHN</name>
<evidence type="ECO:0008006" key="4">
    <source>
        <dbReference type="Google" id="ProtNLM"/>
    </source>
</evidence>
<sequence>MQRSFVGHHGRPFGTVAALFCLLLTIALIVLGDVAHDLAGAADPFAAIARGRFESAQSYWGLLLASEIVRCVLAGMMLLAMLTLAGPIGPRTPGRDFALLAGGAGVLCLAVAAHFRIEAAALLGQGRISPRVDLVAALVLLGHAGVALWATLTVREARAAGSLPAWVQLAGLVFAGLAFTSGFVRPFLEFAGFAAILWWGGVFLTLYRPEDRIRG</sequence>